<evidence type="ECO:0000313" key="3">
    <source>
        <dbReference type="Proteomes" id="UP000596742"/>
    </source>
</evidence>
<dbReference type="AlphaFoldDB" id="A0A8B6C2D3"/>
<proteinExistence type="predicted"/>
<comment type="caution">
    <text evidence="2">The sequence shown here is derived from an EMBL/GenBank/DDBJ whole genome shotgun (WGS) entry which is preliminary data.</text>
</comment>
<gene>
    <name evidence="2" type="ORF">MGAL_10B005149</name>
</gene>
<dbReference type="Proteomes" id="UP000596742">
    <property type="component" value="Unassembled WGS sequence"/>
</dbReference>
<feature type="compositionally biased region" description="Low complexity" evidence="1">
    <location>
        <begin position="17"/>
        <end position="27"/>
    </location>
</feature>
<accession>A0A8B6C2D3</accession>
<name>A0A8B6C2D3_MYTGA</name>
<feature type="compositionally biased region" description="Polar residues" evidence="1">
    <location>
        <begin position="59"/>
        <end position="72"/>
    </location>
</feature>
<dbReference type="EMBL" id="UYJE01001109">
    <property type="protein sequence ID" value="VDH99218.1"/>
    <property type="molecule type" value="Genomic_DNA"/>
</dbReference>
<protein>
    <submittedName>
        <fullName evidence="2">Uncharacterized protein</fullName>
    </submittedName>
</protein>
<organism evidence="2 3">
    <name type="scientific">Mytilus galloprovincialis</name>
    <name type="common">Mediterranean mussel</name>
    <dbReference type="NCBI Taxonomy" id="29158"/>
    <lineage>
        <taxon>Eukaryota</taxon>
        <taxon>Metazoa</taxon>
        <taxon>Spiralia</taxon>
        <taxon>Lophotrochozoa</taxon>
        <taxon>Mollusca</taxon>
        <taxon>Bivalvia</taxon>
        <taxon>Autobranchia</taxon>
        <taxon>Pteriomorphia</taxon>
        <taxon>Mytilida</taxon>
        <taxon>Mytiloidea</taxon>
        <taxon>Mytilidae</taxon>
        <taxon>Mytilinae</taxon>
        <taxon>Mytilus</taxon>
    </lineage>
</organism>
<feature type="region of interest" description="Disordered" evidence="1">
    <location>
        <begin position="1"/>
        <end position="28"/>
    </location>
</feature>
<sequence length="287" mass="32491">MEMNSQDNSNYSDTGQSSPYSKFSESSKLIDSNKTLRVSLVKLKLDNLPLRVKSSTFVTERKQNNPSTTVSQESKDPCSKIRRKPNSCNRTFKYKAAEKQRKAKVDNKTENCQDSNLEINEKRKLNVEHTPKKNIAKENTTTESKSTDIAKENTTTESKSTDIAKENTTTESKSTDIAKENTTTESKQLILQKKTLQLNLSQLITNTSQRLKAKENTTHETNITDSVEEITTHETNTADSAIENTTHETNTTENAKENTSLETNKAFIAKENTTHKNLFSCQHHRKH</sequence>
<feature type="region of interest" description="Disordered" evidence="1">
    <location>
        <begin position="127"/>
        <end position="180"/>
    </location>
</feature>
<keyword evidence="3" id="KW-1185">Reference proteome</keyword>
<evidence type="ECO:0000313" key="2">
    <source>
        <dbReference type="EMBL" id="VDH99218.1"/>
    </source>
</evidence>
<evidence type="ECO:0000256" key="1">
    <source>
        <dbReference type="SAM" id="MobiDB-lite"/>
    </source>
</evidence>
<reference evidence="2" key="1">
    <citation type="submission" date="2018-11" db="EMBL/GenBank/DDBJ databases">
        <authorList>
            <person name="Alioto T."/>
            <person name="Alioto T."/>
        </authorList>
    </citation>
    <scope>NUCLEOTIDE SEQUENCE</scope>
</reference>
<dbReference type="OrthoDB" id="8447676at2759"/>
<feature type="region of interest" description="Disordered" evidence="1">
    <location>
        <begin position="59"/>
        <end position="84"/>
    </location>
</feature>
<feature type="compositionally biased region" description="Polar residues" evidence="1">
    <location>
        <begin position="1"/>
        <end position="16"/>
    </location>
</feature>